<feature type="region of interest" description="Disordered" evidence="1">
    <location>
        <begin position="81"/>
        <end position="116"/>
    </location>
</feature>
<feature type="compositionally biased region" description="Basic and acidic residues" evidence="1">
    <location>
        <begin position="93"/>
        <end position="116"/>
    </location>
</feature>
<gene>
    <name evidence="3" type="ORF">ACFQRG_11615</name>
</gene>
<evidence type="ECO:0000256" key="2">
    <source>
        <dbReference type="SAM" id="Phobius"/>
    </source>
</evidence>
<reference evidence="4" key="1">
    <citation type="journal article" date="2019" name="Int. J. Syst. Evol. Microbiol.">
        <title>The Global Catalogue of Microorganisms (GCM) 10K type strain sequencing project: providing services to taxonomists for standard genome sequencing and annotation.</title>
        <authorList>
            <consortium name="The Broad Institute Genomics Platform"/>
            <consortium name="The Broad Institute Genome Sequencing Center for Infectious Disease"/>
            <person name="Wu L."/>
            <person name="Ma J."/>
        </authorList>
    </citation>
    <scope>NUCLEOTIDE SEQUENCE [LARGE SCALE GENOMIC DNA]</scope>
    <source>
        <strain evidence="4">CGMCC 1.16305</strain>
    </source>
</reference>
<dbReference type="InterPro" id="IPR024623">
    <property type="entry name" value="YtxH"/>
</dbReference>
<keyword evidence="2" id="KW-0472">Membrane</keyword>
<dbReference type="EMBL" id="JBHTCO010000014">
    <property type="protein sequence ID" value="MFC7393601.1"/>
    <property type="molecule type" value="Genomic_DNA"/>
</dbReference>
<comment type="caution">
    <text evidence="3">The sequence shown here is derived from an EMBL/GenBank/DDBJ whole genome shotgun (WGS) entry which is preliminary data.</text>
</comment>
<evidence type="ECO:0000313" key="3">
    <source>
        <dbReference type="EMBL" id="MFC7393601.1"/>
    </source>
</evidence>
<protein>
    <submittedName>
        <fullName evidence="3">YtxH domain-containing protein</fullName>
    </submittedName>
</protein>
<evidence type="ECO:0000256" key="1">
    <source>
        <dbReference type="SAM" id="MobiDB-lite"/>
    </source>
</evidence>
<sequence length="116" mass="12383">MSEKKVSAKGFVIGVLVGGTAGALTALLLSPKSGKEIRSGINVQSQTLKKKSNDLAQLALEKSSSIAKTVSDQSSNVVTKMKDWQGSLRGNRKSVEVGSSKDSKEHSFPKDYDENK</sequence>
<dbReference type="PANTHER" id="PTHR35792">
    <property type="entry name" value="GENERAL STRESS PROTEIN"/>
    <property type="match status" value="1"/>
</dbReference>
<dbReference type="PANTHER" id="PTHR35792:SF1">
    <property type="entry name" value="SLL0268 PROTEIN"/>
    <property type="match status" value="1"/>
</dbReference>
<evidence type="ECO:0000313" key="4">
    <source>
        <dbReference type="Proteomes" id="UP001596505"/>
    </source>
</evidence>
<dbReference type="InterPro" id="IPR052928">
    <property type="entry name" value="Desiccation-related_membrane"/>
</dbReference>
<dbReference type="Proteomes" id="UP001596505">
    <property type="component" value="Unassembled WGS sequence"/>
</dbReference>
<keyword evidence="4" id="KW-1185">Reference proteome</keyword>
<dbReference type="Pfam" id="PF12732">
    <property type="entry name" value="YtxH"/>
    <property type="match status" value="1"/>
</dbReference>
<keyword evidence="2" id="KW-1133">Transmembrane helix</keyword>
<keyword evidence="2" id="KW-0812">Transmembrane</keyword>
<organism evidence="3 4">
    <name type="scientific">Scopulibacillus cellulosilyticus</name>
    <dbReference type="NCBI Taxonomy" id="2665665"/>
    <lineage>
        <taxon>Bacteria</taxon>
        <taxon>Bacillati</taxon>
        <taxon>Bacillota</taxon>
        <taxon>Bacilli</taxon>
        <taxon>Bacillales</taxon>
        <taxon>Sporolactobacillaceae</taxon>
        <taxon>Scopulibacillus</taxon>
    </lineage>
</organism>
<name>A0ABW2Q297_9BACL</name>
<feature type="transmembrane region" description="Helical" evidence="2">
    <location>
        <begin position="6"/>
        <end position="29"/>
    </location>
</feature>
<proteinExistence type="predicted"/>
<accession>A0ABW2Q297</accession>